<comment type="cofactor">
    <cofactor evidence="1">
        <name>(6R)-5,10-methylene-5,6,7,8-tetrahydrofolate</name>
        <dbReference type="ChEBI" id="CHEBI:15636"/>
    </cofactor>
</comment>
<evidence type="ECO:0000256" key="11">
    <source>
        <dbReference type="ARBA" id="ARBA00023239"/>
    </source>
</evidence>
<dbReference type="SUPFAM" id="SSF52425">
    <property type="entry name" value="Cryptochrome/photolyase, N-terminal domain"/>
    <property type="match status" value="1"/>
</dbReference>
<feature type="domain" description="Photolyase/cryptochrome alpha/beta" evidence="14">
    <location>
        <begin position="22"/>
        <end position="152"/>
    </location>
</feature>
<dbReference type="FunFam" id="1.25.40.80:FF:000004">
    <property type="entry name" value="Deoxyribodipyrimidine photolyase"/>
    <property type="match status" value="1"/>
</dbReference>
<evidence type="ECO:0000256" key="9">
    <source>
        <dbReference type="ARBA" id="ARBA00023125"/>
    </source>
</evidence>
<evidence type="ECO:0000256" key="5">
    <source>
        <dbReference type="ARBA" id="ARBA00014046"/>
    </source>
</evidence>
<evidence type="ECO:0000313" key="15">
    <source>
        <dbReference type="EMBL" id="ABB28141.1"/>
    </source>
</evidence>
<dbReference type="InterPro" id="IPR052219">
    <property type="entry name" value="Photolyase_Class-2"/>
</dbReference>
<gene>
    <name evidence="15" type="ordered locus">Cag_0876</name>
</gene>
<evidence type="ECO:0000256" key="4">
    <source>
        <dbReference type="ARBA" id="ARBA00013149"/>
    </source>
</evidence>
<evidence type="ECO:0000256" key="2">
    <source>
        <dbReference type="ARBA" id="ARBA00001974"/>
    </source>
</evidence>
<keyword evidence="6" id="KW-0285">Flavoprotein</keyword>
<dbReference type="InterPro" id="IPR006050">
    <property type="entry name" value="DNA_photolyase_N"/>
</dbReference>
<evidence type="ECO:0000256" key="12">
    <source>
        <dbReference type="ARBA" id="ARBA00031671"/>
    </source>
</evidence>
<dbReference type="InterPro" id="IPR036155">
    <property type="entry name" value="Crypto/Photolyase_N_sf"/>
</dbReference>
<dbReference type="GO" id="GO:0000719">
    <property type="term" value="P:photoreactive repair"/>
    <property type="evidence" value="ECO:0007669"/>
    <property type="project" value="TreeGrafter"/>
</dbReference>
<dbReference type="Pfam" id="PF00875">
    <property type="entry name" value="DNA_photolyase"/>
    <property type="match status" value="1"/>
</dbReference>
<comment type="cofactor">
    <cofactor evidence="2">
        <name>FAD</name>
        <dbReference type="ChEBI" id="CHEBI:57692"/>
    </cofactor>
</comment>
<dbReference type="PANTHER" id="PTHR10211">
    <property type="entry name" value="DEOXYRIBODIPYRIMIDINE PHOTOLYASE"/>
    <property type="match status" value="1"/>
</dbReference>
<dbReference type="GO" id="GO:0003904">
    <property type="term" value="F:deoxyribodipyrimidine photo-lyase activity"/>
    <property type="evidence" value="ECO:0007669"/>
    <property type="project" value="UniProtKB-EC"/>
</dbReference>
<evidence type="ECO:0000256" key="1">
    <source>
        <dbReference type="ARBA" id="ARBA00001932"/>
    </source>
</evidence>
<dbReference type="EC" id="4.1.99.3" evidence="4"/>
<dbReference type="PROSITE" id="PS51645">
    <property type="entry name" value="PHR_CRY_ALPHA_BETA"/>
    <property type="match status" value="1"/>
</dbReference>
<comment type="catalytic activity">
    <reaction evidence="13">
        <text>cyclobutadipyrimidine (in DNA) = 2 pyrimidine residues (in DNA).</text>
        <dbReference type="EC" id="4.1.99.3"/>
    </reaction>
</comment>
<keyword evidence="11 15" id="KW-0456">Lyase</keyword>
<reference evidence="15" key="1">
    <citation type="submission" date="2005-08" db="EMBL/GenBank/DDBJ databases">
        <title>Complete sequence of Chlorobium chlorochromatii CaD3.</title>
        <authorList>
            <person name="Copeland A."/>
            <person name="Lucas S."/>
            <person name="Lapidus A."/>
            <person name="Barry K."/>
            <person name="Detter J.C."/>
            <person name="Glavina T."/>
            <person name="Hammon N."/>
            <person name="Israni S."/>
            <person name="Pitluck S."/>
            <person name="Bryant D."/>
            <person name="Schmutz J."/>
            <person name="Larimer F."/>
            <person name="Land M."/>
            <person name="Kyrpides N."/>
            <person name="Ivanova N."/>
            <person name="Richardson P."/>
        </authorList>
    </citation>
    <scope>NUCLEOTIDE SEQUENCE [LARGE SCALE GENOMIC DNA]</scope>
    <source>
        <strain evidence="15">CaD3</strain>
    </source>
</reference>
<keyword evidence="10" id="KW-0234">DNA repair</keyword>
<dbReference type="STRING" id="340177.Cag_0876"/>
<name>Q3AS84_CHLCH</name>
<protein>
    <recommendedName>
        <fullName evidence="5">Deoxyribodipyrimidine photo-lyase</fullName>
        <ecNumber evidence="4">4.1.99.3</ecNumber>
    </recommendedName>
    <alternativeName>
        <fullName evidence="12">DNA photolyase</fullName>
    </alternativeName>
</protein>
<dbReference type="GO" id="GO:0009650">
    <property type="term" value="P:UV protection"/>
    <property type="evidence" value="ECO:0007669"/>
    <property type="project" value="UniProtKB-ARBA"/>
</dbReference>
<dbReference type="PANTHER" id="PTHR10211:SF0">
    <property type="entry name" value="DEOXYRIBODIPYRIMIDINE PHOTO-LYASE"/>
    <property type="match status" value="1"/>
</dbReference>
<evidence type="ECO:0000256" key="3">
    <source>
        <dbReference type="ARBA" id="ARBA00006409"/>
    </source>
</evidence>
<dbReference type="InterPro" id="IPR008148">
    <property type="entry name" value="DNA_photolyase_2"/>
</dbReference>
<organism evidence="15">
    <name type="scientific">Chlorobium chlorochromatii (strain CaD3)</name>
    <dbReference type="NCBI Taxonomy" id="340177"/>
    <lineage>
        <taxon>Bacteria</taxon>
        <taxon>Pseudomonadati</taxon>
        <taxon>Chlorobiota</taxon>
        <taxon>Chlorobiia</taxon>
        <taxon>Chlorobiales</taxon>
        <taxon>Chlorobiaceae</taxon>
        <taxon>Chlorobium/Pelodictyon group</taxon>
        <taxon>Chlorobium</taxon>
    </lineage>
</organism>
<keyword evidence="8" id="KW-0274">FAD</keyword>
<proteinExistence type="inferred from homology"/>
<sequence length="459" mass="52723">MLHSPVDPRRVRLLNHHIDGNGVVIYWMSRDQRVRHNWALLFARWKAAMLQQPLMVVFTLAPSFLGAPLRHYDVLFNGLQEVETELRALNIPFMVLQGEPSEELPRYAMHHNASMVVADYSPLHLTRCWKNQVAEALSVPLYEVDAHNIVPCRVASPKQEYAARTIRPKINKLLGEFLTPFPELEALPQPLTEPPVNWQKLRSHFHADASVAPVGWLTAGEAGAHATLQCFVQQKLNGYATQRNDPSLEATSRLSPYLHFGQISTQFVALQVKAAHAPQEDKDAFLEELIVRRELSDNYCHYNASYDRLSGIPAWAQETLARHATDPRDYIYSHEAFEQAKTHDPLWNAAQHELLQSGIIHGYMRMYWAKKILEWSRTPEEAFEIALWLNDRYALDGREPNGYVGVAWSIGGVHDRPWRERPVYGTIRYMNANGCARKFDVKRYIHNVTSRRPQQVGLF</sequence>
<evidence type="ECO:0000256" key="6">
    <source>
        <dbReference type="ARBA" id="ARBA00022630"/>
    </source>
</evidence>
<evidence type="ECO:0000259" key="14">
    <source>
        <dbReference type="PROSITE" id="PS51645"/>
    </source>
</evidence>
<dbReference type="NCBIfam" id="TIGR00591">
    <property type="entry name" value="phr2"/>
    <property type="match status" value="1"/>
</dbReference>
<evidence type="ECO:0000256" key="7">
    <source>
        <dbReference type="ARBA" id="ARBA00022763"/>
    </source>
</evidence>
<dbReference type="OrthoDB" id="9772484at2"/>
<dbReference type="EMBL" id="CP000108">
    <property type="protein sequence ID" value="ABB28141.1"/>
    <property type="molecule type" value="Genomic_DNA"/>
</dbReference>
<dbReference type="FunFam" id="3.40.50.620:FF:000110">
    <property type="entry name" value="Deoxyribodipyrimidine photolyase"/>
    <property type="match status" value="1"/>
</dbReference>
<dbReference type="KEGG" id="cch:Cag_0876"/>
<dbReference type="HOGENOM" id="CLU_026342_2_1_10"/>
<dbReference type="Gene3D" id="1.25.40.80">
    <property type="match status" value="1"/>
</dbReference>
<evidence type="ECO:0000256" key="13">
    <source>
        <dbReference type="ARBA" id="ARBA00033999"/>
    </source>
</evidence>
<evidence type="ECO:0000256" key="8">
    <source>
        <dbReference type="ARBA" id="ARBA00022827"/>
    </source>
</evidence>
<keyword evidence="9" id="KW-0238">DNA-binding</keyword>
<dbReference type="FunFam" id="1.10.579.10:FF:000002">
    <property type="entry name" value="Deoxyribodipyrimidine photolyase"/>
    <property type="match status" value="1"/>
</dbReference>
<accession>Q3AS84</accession>
<evidence type="ECO:0000256" key="10">
    <source>
        <dbReference type="ARBA" id="ARBA00023204"/>
    </source>
</evidence>
<dbReference type="eggNOG" id="COG0415">
    <property type="taxonomic scope" value="Bacteria"/>
</dbReference>
<dbReference type="InterPro" id="IPR014729">
    <property type="entry name" value="Rossmann-like_a/b/a_fold"/>
</dbReference>
<dbReference type="GO" id="GO:0003677">
    <property type="term" value="F:DNA binding"/>
    <property type="evidence" value="ECO:0007669"/>
    <property type="project" value="UniProtKB-KW"/>
</dbReference>
<dbReference type="AlphaFoldDB" id="Q3AS84"/>
<dbReference type="Gene3D" id="3.40.50.620">
    <property type="entry name" value="HUPs"/>
    <property type="match status" value="1"/>
</dbReference>
<comment type="similarity">
    <text evidence="3">Belongs to the DNA photolyase class-2 family.</text>
</comment>
<keyword evidence="7" id="KW-0227">DNA damage</keyword>
<dbReference type="Gene3D" id="1.10.579.10">
    <property type="entry name" value="DNA Cyclobutane Dipyrimidine Photolyase, subunit A, domain 3"/>
    <property type="match status" value="1"/>
</dbReference>
<dbReference type="InterPro" id="IPR036134">
    <property type="entry name" value="Crypto/Photolyase_FAD-like_sf"/>
</dbReference>
<dbReference type="SUPFAM" id="SSF48173">
    <property type="entry name" value="Cryptochrome/photolyase FAD-binding domain"/>
    <property type="match status" value="1"/>
</dbReference>